<gene>
    <name evidence="2" type="ORF">N7460_003238</name>
</gene>
<dbReference type="PANTHER" id="PTHR35895">
    <property type="entry name" value="CHROMOSOME 16, WHOLE GENOME SHOTGUN SEQUENCE"/>
    <property type="match status" value="1"/>
</dbReference>
<dbReference type="SUPFAM" id="SSF117070">
    <property type="entry name" value="LEA14-like"/>
    <property type="match status" value="1"/>
</dbReference>
<keyword evidence="1" id="KW-1133">Transmembrane helix</keyword>
<protein>
    <submittedName>
        <fullName evidence="2">Uncharacterized protein</fullName>
    </submittedName>
</protein>
<dbReference type="GO" id="GO:0000329">
    <property type="term" value="C:fungal-type vacuole membrane"/>
    <property type="evidence" value="ECO:0007669"/>
    <property type="project" value="InterPro"/>
</dbReference>
<proteinExistence type="predicted"/>
<keyword evidence="1" id="KW-0812">Transmembrane</keyword>
<dbReference type="AlphaFoldDB" id="A0AAD6IL98"/>
<feature type="transmembrane region" description="Helical" evidence="1">
    <location>
        <begin position="36"/>
        <end position="59"/>
    </location>
</feature>
<reference evidence="2" key="2">
    <citation type="submission" date="2023-01" db="EMBL/GenBank/DDBJ databases">
        <authorList>
            <person name="Petersen C."/>
        </authorList>
    </citation>
    <scope>NUCLEOTIDE SEQUENCE</scope>
    <source>
        <strain evidence="2">IBT 15450</strain>
    </source>
</reference>
<evidence type="ECO:0000256" key="1">
    <source>
        <dbReference type="SAM" id="Phobius"/>
    </source>
</evidence>
<dbReference type="InterPro" id="IPR022185">
    <property type="entry name" value="DUF3712"/>
</dbReference>
<dbReference type="Proteomes" id="UP001219568">
    <property type="component" value="Unassembled WGS sequence"/>
</dbReference>
<keyword evidence="3" id="KW-1185">Reference proteome</keyword>
<accession>A0AAD6IL98</accession>
<dbReference type="EMBL" id="JAQJZL010000002">
    <property type="protein sequence ID" value="KAJ6052704.1"/>
    <property type="molecule type" value="Genomic_DNA"/>
</dbReference>
<sequence length="345" mass="37642">MSKSDTSGISDANEAAAATTKPTLWQRFKTHMKRFWWAYLIGFCGAVLVIILPIFYVGIPNFANDYINKYEYDYDGLRITNPRPTAFHVKQSKSLKMGGGFSGSGHLTAFNATIRVKDTDEIFAVFPVPEIQFSNGASFDIDHDLDLSCVDCLSSLATSAASSKNSSLLVEGTPDLKFEGLPTAHLNIHKIMNVNGYNVTEFINTDGAFNVTRVDILDEPVDGFNFNATITVRNPSPYIVELGHVTFNLSMGGSDLGYVDLPYLFLDKNGTTTEVFGSIDKSMLIHEAVLGDDDFGVVTIDVKGNSCDFNGKDIPYFAAAIKAVSASARLDLLKYASSLFSDSYG</sequence>
<dbReference type="PANTHER" id="PTHR35895:SF1">
    <property type="entry name" value="LIPID-BINDING SERUM GLYCOPROTEIN C-TERMINAL DOMAIN-CONTAINING PROTEIN"/>
    <property type="match status" value="1"/>
</dbReference>
<evidence type="ECO:0000313" key="3">
    <source>
        <dbReference type="Proteomes" id="UP001219568"/>
    </source>
</evidence>
<keyword evidence="1" id="KW-0472">Membrane</keyword>
<dbReference type="InterPro" id="IPR046368">
    <property type="entry name" value="Tag1"/>
</dbReference>
<organism evidence="2 3">
    <name type="scientific">Penicillium canescens</name>
    <dbReference type="NCBI Taxonomy" id="5083"/>
    <lineage>
        <taxon>Eukaryota</taxon>
        <taxon>Fungi</taxon>
        <taxon>Dikarya</taxon>
        <taxon>Ascomycota</taxon>
        <taxon>Pezizomycotina</taxon>
        <taxon>Eurotiomycetes</taxon>
        <taxon>Eurotiomycetidae</taxon>
        <taxon>Eurotiales</taxon>
        <taxon>Aspergillaceae</taxon>
        <taxon>Penicillium</taxon>
    </lineage>
</organism>
<dbReference type="Pfam" id="PF12505">
    <property type="entry name" value="DUF3712"/>
    <property type="match status" value="1"/>
</dbReference>
<evidence type="ECO:0000313" key="2">
    <source>
        <dbReference type="EMBL" id="KAJ6052704.1"/>
    </source>
</evidence>
<comment type="caution">
    <text evidence="2">The sequence shown here is derived from an EMBL/GenBank/DDBJ whole genome shotgun (WGS) entry which is preliminary data.</text>
</comment>
<name>A0AAD6IL98_PENCN</name>
<reference evidence="2" key="1">
    <citation type="journal article" date="2023" name="IMA Fungus">
        <title>Comparative genomic study of the Penicillium genus elucidates a diverse pangenome and 15 lateral gene transfer events.</title>
        <authorList>
            <person name="Petersen C."/>
            <person name="Sorensen T."/>
            <person name="Nielsen M.R."/>
            <person name="Sondergaard T.E."/>
            <person name="Sorensen J.L."/>
            <person name="Fitzpatrick D.A."/>
            <person name="Frisvad J.C."/>
            <person name="Nielsen K.L."/>
        </authorList>
    </citation>
    <scope>NUCLEOTIDE SEQUENCE</scope>
    <source>
        <strain evidence="2">IBT 15450</strain>
    </source>
</reference>